<dbReference type="STRING" id="1329250.WOSG25_050820"/>
<name>A0A069CSP1_WEIOS</name>
<protein>
    <submittedName>
        <fullName evidence="1">Uncharacterized protein</fullName>
    </submittedName>
</protein>
<dbReference type="RefSeq" id="WP_027698878.1">
    <property type="nucleotide sequence ID" value="NZ_DF820488.1"/>
</dbReference>
<accession>A0A069CSP1</accession>
<reference evidence="2" key="1">
    <citation type="journal article" date="2014" name="Genome Announc.">
        <title>Draft genome sequence of Weissella oryzae SG25T, isolated from fermented rice grains.</title>
        <authorList>
            <person name="Tanizawa Y."/>
            <person name="Fujisawa T."/>
            <person name="Mochizuki T."/>
            <person name="Kaminuma E."/>
            <person name="Suzuki Y."/>
            <person name="Nakamura Y."/>
            <person name="Tohno M."/>
        </authorList>
    </citation>
    <scope>NUCLEOTIDE SEQUENCE [LARGE SCALE GENOMIC DNA]</scope>
    <source>
        <strain evidence="2">DSM 25784 / JCM 18191 / LMG 30913 / SG25</strain>
    </source>
</reference>
<proteinExistence type="predicted"/>
<keyword evidence="2" id="KW-1185">Reference proteome</keyword>
<gene>
    <name evidence="1" type="ORF">WOSG25_050820</name>
</gene>
<organism evidence="1 2">
    <name type="scientific">Weissella oryzae (strain DSM 25784 / JCM 18191 / LMG 30913 / SG25)</name>
    <dbReference type="NCBI Taxonomy" id="1329250"/>
    <lineage>
        <taxon>Bacteria</taxon>
        <taxon>Bacillati</taxon>
        <taxon>Bacillota</taxon>
        <taxon>Bacilli</taxon>
        <taxon>Lactobacillales</taxon>
        <taxon>Lactobacillaceae</taxon>
        <taxon>Weissella</taxon>
    </lineage>
</organism>
<evidence type="ECO:0000313" key="2">
    <source>
        <dbReference type="Proteomes" id="UP000030643"/>
    </source>
</evidence>
<evidence type="ECO:0000313" key="1">
    <source>
        <dbReference type="EMBL" id="GAK30810.1"/>
    </source>
</evidence>
<dbReference type="Proteomes" id="UP000030643">
    <property type="component" value="Unassembled WGS sequence"/>
</dbReference>
<dbReference type="EMBL" id="DF820488">
    <property type="protein sequence ID" value="GAK30810.1"/>
    <property type="molecule type" value="Genomic_DNA"/>
</dbReference>
<dbReference type="AlphaFoldDB" id="A0A069CSP1"/>
<sequence>MFTEESMNEISRDVYTYDEELHWIYINLVDNFLFHFYYLCRHKNGGFLWELVIGVTNEFK</sequence>